<keyword evidence="2" id="KW-1185">Reference proteome</keyword>
<proteinExistence type="predicted"/>
<sequence length="421" mass="45938">MSTSHTTALLEITRRPAPHGTAPLLDIDLQYPCSPSSTTVTSESPPHPPTRRPVISLDIHYSAPMPPSSSLGSASTPSLPPISAPDTPSACSSTSFTPSTDHCVADSPQMLIFNSPLIPRAQVEYIPQIHRRLATADVQLEAPNGCYKSPELRSPPVIPTLLPDAMSRVHPSSELGNKQIPAHSPTSSARRLSLSSTYLPSPSSSIPSVVGTAPYLHPHTQSYAALASASASSSSSRIVPTRICSSKKREGSPHPDTASKPTSPSTTKRRKMWVHTLEKNVFSTDEIASLTAPARRTIYTASLESHIDKLHNELLRIGRFPASPEQLEPYHGLNSKTAKSMAAGLHSDIVVMRTRLASMRRAVSFLTEICPMHCTTPDYGKWLIRRIFAFESLKPELELRSKLYPRLLMCTRHIAYRVTLL</sequence>
<comment type="caution">
    <text evidence="1">The sequence shown here is derived from an EMBL/GenBank/DDBJ whole genome shotgun (WGS) entry which is preliminary data.</text>
</comment>
<dbReference type="Proteomes" id="UP001055072">
    <property type="component" value="Unassembled WGS sequence"/>
</dbReference>
<gene>
    <name evidence="1" type="ORF">BDY19DRAFT_914273</name>
</gene>
<accession>A0ACB8UJW8</accession>
<protein>
    <submittedName>
        <fullName evidence="1">Uncharacterized protein</fullName>
    </submittedName>
</protein>
<organism evidence="1 2">
    <name type="scientific">Irpex rosettiformis</name>
    <dbReference type="NCBI Taxonomy" id="378272"/>
    <lineage>
        <taxon>Eukaryota</taxon>
        <taxon>Fungi</taxon>
        <taxon>Dikarya</taxon>
        <taxon>Basidiomycota</taxon>
        <taxon>Agaricomycotina</taxon>
        <taxon>Agaricomycetes</taxon>
        <taxon>Polyporales</taxon>
        <taxon>Irpicaceae</taxon>
        <taxon>Irpex</taxon>
    </lineage>
</organism>
<name>A0ACB8UJW8_9APHY</name>
<evidence type="ECO:0000313" key="2">
    <source>
        <dbReference type="Proteomes" id="UP001055072"/>
    </source>
</evidence>
<evidence type="ECO:0000313" key="1">
    <source>
        <dbReference type="EMBL" id="KAI0094732.1"/>
    </source>
</evidence>
<dbReference type="EMBL" id="MU274900">
    <property type="protein sequence ID" value="KAI0094732.1"/>
    <property type="molecule type" value="Genomic_DNA"/>
</dbReference>
<reference evidence="1" key="1">
    <citation type="journal article" date="2021" name="Environ. Microbiol.">
        <title>Gene family expansions and transcriptome signatures uncover fungal adaptations to wood decay.</title>
        <authorList>
            <person name="Hage H."/>
            <person name="Miyauchi S."/>
            <person name="Viragh M."/>
            <person name="Drula E."/>
            <person name="Min B."/>
            <person name="Chaduli D."/>
            <person name="Navarro D."/>
            <person name="Favel A."/>
            <person name="Norest M."/>
            <person name="Lesage-Meessen L."/>
            <person name="Balint B."/>
            <person name="Merenyi Z."/>
            <person name="de Eugenio L."/>
            <person name="Morin E."/>
            <person name="Martinez A.T."/>
            <person name="Baldrian P."/>
            <person name="Stursova M."/>
            <person name="Martinez M.J."/>
            <person name="Novotny C."/>
            <person name="Magnuson J.K."/>
            <person name="Spatafora J.W."/>
            <person name="Maurice S."/>
            <person name="Pangilinan J."/>
            <person name="Andreopoulos W."/>
            <person name="LaButti K."/>
            <person name="Hundley H."/>
            <person name="Na H."/>
            <person name="Kuo A."/>
            <person name="Barry K."/>
            <person name="Lipzen A."/>
            <person name="Henrissat B."/>
            <person name="Riley R."/>
            <person name="Ahrendt S."/>
            <person name="Nagy L.G."/>
            <person name="Grigoriev I.V."/>
            <person name="Martin F."/>
            <person name="Rosso M.N."/>
        </authorList>
    </citation>
    <scope>NUCLEOTIDE SEQUENCE</scope>
    <source>
        <strain evidence="1">CBS 384.51</strain>
    </source>
</reference>